<protein>
    <submittedName>
        <fullName evidence="1">Uncharacterized protein</fullName>
    </submittedName>
</protein>
<gene>
    <name evidence="1" type="ORF">S06H3_05490</name>
</gene>
<proteinExistence type="inferred from homology"/>
<dbReference type="PANTHER" id="PTHR34039:SF1">
    <property type="entry name" value="UPF0102 PROTEIN YRAN"/>
    <property type="match status" value="1"/>
</dbReference>
<accession>X1L8I0</accession>
<name>X1L8I0_9ZZZZ</name>
<dbReference type="InterPro" id="IPR011335">
    <property type="entry name" value="Restrct_endonuc-II-like"/>
</dbReference>
<dbReference type="AlphaFoldDB" id="X1L8I0"/>
<reference evidence="1" key="1">
    <citation type="journal article" date="2014" name="Front. Microbiol.">
        <title>High frequency of phylogenetically diverse reductive dehalogenase-homologous genes in deep subseafloor sedimentary metagenomes.</title>
        <authorList>
            <person name="Kawai M."/>
            <person name="Futagami T."/>
            <person name="Toyoda A."/>
            <person name="Takaki Y."/>
            <person name="Nishi S."/>
            <person name="Hori S."/>
            <person name="Arai W."/>
            <person name="Tsubouchi T."/>
            <person name="Morono Y."/>
            <person name="Uchiyama I."/>
            <person name="Ito T."/>
            <person name="Fujiyama A."/>
            <person name="Inagaki F."/>
            <person name="Takami H."/>
        </authorList>
    </citation>
    <scope>NUCLEOTIDE SEQUENCE</scope>
    <source>
        <strain evidence="1">Expedition CK06-06</strain>
    </source>
</reference>
<dbReference type="CDD" id="cd20736">
    <property type="entry name" value="PoNe_Nuclease"/>
    <property type="match status" value="1"/>
</dbReference>
<dbReference type="Pfam" id="PF02021">
    <property type="entry name" value="UPF0102"/>
    <property type="match status" value="1"/>
</dbReference>
<dbReference type="NCBIfam" id="NF009150">
    <property type="entry name" value="PRK12497.1-3"/>
    <property type="match status" value="1"/>
</dbReference>
<organism evidence="1">
    <name type="scientific">marine sediment metagenome</name>
    <dbReference type="NCBI Taxonomy" id="412755"/>
    <lineage>
        <taxon>unclassified sequences</taxon>
        <taxon>metagenomes</taxon>
        <taxon>ecological metagenomes</taxon>
    </lineage>
</organism>
<dbReference type="Gene3D" id="3.40.1350.10">
    <property type="match status" value="1"/>
</dbReference>
<comment type="caution">
    <text evidence="1">The sequence shown here is derived from an EMBL/GenBank/DDBJ whole genome shotgun (WGS) entry which is preliminary data.</text>
</comment>
<dbReference type="PANTHER" id="PTHR34039">
    <property type="entry name" value="UPF0102 PROTEIN YRAN"/>
    <property type="match status" value="1"/>
</dbReference>
<dbReference type="InterPro" id="IPR003509">
    <property type="entry name" value="UPF0102_YraN-like"/>
</dbReference>
<dbReference type="NCBIfam" id="NF009154">
    <property type="entry name" value="PRK12497.3-3"/>
    <property type="match status" value="1"/>
</dbReference>
<dbReference type="HAMAP" id="MF_00048">
    <property type="entry name" value="UPF0102"/>
    <property type="match status" value="1"/>
</dbReference>
<dbReference type="EMBL" id="BARV01002041">
    <property type="protein sequence ID" value="GAI02181.1"/>
    <property type="molecule type" value="Genomic_DNA"/>
</dbReference>
<sequence>MNRQETGKLGEKLAQKFLKKKGYHIRETNFRCRGGEIDFVAQQKDYLVFVEVRTKSSLDFGTPEESITQSKKGKLINSALTYISTHQNLPPLWRIDVVAIEVDQKGKTKRIELIENAVTES</sequence>
<evidence type="ECO:0000313" key="1">
    <source>
        <dbReference type="EMBL" id="GAI02181.1"/>
    </source>
</evidence>
<dbReference type="SUPFAM" id="SSF52980">
    <property type="entry name" value="Restriction endonuclease-like"/>
    <property type="match status" value="1"/>
</dbReference>
<dbReference type="GO" id="GO:0003676">
    <property type="term" value="F:nucleic acid binding"/>
    <property type="evidence" value="ECO:0007669"/>
    <property type="project" value="InterPro"/>
</dbReference>
<dbReference type="InterPro" id="IPR011856">
    <property type="entry name" value="tRNA_endonuc-like_dom_sf"/>
</dbReference>